<keyword evidence="3" id="KW-0464">Manganese</keyword>
<dbReference type="CDD" id="cd09999">
    <property type="entry name" value="Arginase-like_1"/>
    <property type="match status" value="1"/>
</dbReference>
<proteinExistence type="inferred from homology"/>
<keyword evidence="2" id="KW-0378">Hydrolase</keyword>
<dbReference type="EMBL" id="BOPG01000050">
    <property type="protein sequence ID" value="GIJ60188.1"/>
    <property type="molecule type" value="Genomic_DNA"/>
</dbReference>
<sequence length="265" mass="27320">MTTVLCVPQWQGSASGSARRLVAGAHRAAELVPADRIVVAPVLDSAGQRESGVSALDVLAANLRRIGDAHAGIDDFVLTVGGECSVDIAPISAARARYGDALTVLWIDAHPDVYSPETLPSGAFHGMVVRALLGDGDIPAALVPEHTLAPGQIVIVGERGGAGSEHRYIEATGLRRYGVADLERAFADVRGPVYVHVDLDVLDPAVFASTCYPEPGGPDPRRLAALIAGLDGVVGAAITEHAPADGVNPAESDVIRLLGAALTRG</sequence>
<dbReference type="InterPro" id="IPR023696">
    <property type="entry name" value="Ureohydrolase_dom_sf"/>
</dbReference>
<accession>A0A8J3ZF52</accession>
<evidence type="ECO:0000256" key="2">
    <source>
        <dbReference type="ARBA" id="ARBA00022801"/>
    </source>
</evidence>
<dbReference type="RefSeq" id="WP_239152186.1">
    <property type="nucleotide sequence ID" value="NZ_BOPG01000050.1"/>
</dbReference>
<dbReference type="PANTHER" id="PTHR43782:SF3">
    <property type="entry name" value="ARGINASE"/>
    <property type="match status" value="1"/>
</dbReference>
<evidence type="ECO:0000256" key="3">
    <source>
        <dbReference type="ARBA" id="ARBA00023211"/>
    </source>
</evidence>
<dbReference type="GO" id="GO:0030145">
    <property type="term" value="F:manganese ion binding"/>
    <property type="evidence" value="ECO:0007669"/>
    <property type="project" value="TreeGrafter"/>
</dbReference>
<dbReference type="GO" id="GO:0005829">
    <property type="term" value="C:cytosol"/>
    <property type="evidence" value="ECO:0007669"/>
    <property type="project" value="TreeGrafter"/>
</dbReference>
<evidence type="ECO:0000256" key="4">
    <source>
        <dbReference type="PROSITE-ProRule" id="PRU00742"/>
    </source>
</evidence>
<dbReference type="PANTHER" id="PTHR43782">
    <property type="entry name" value="ARGINASE"/>
    <property type="match status" value="1"/>
</dbReference>
<reference evidence="5" key="1">
    <citation type="submission" date="2021-01" db="EMBL/GenBank/DDBJ databases">
        <title>Whole genome shotgun sequence of Virgisporangium aurantiacum NBRC 16421.</title>
        <authorList>
            <person name="Komaki H."/>
            <person name="Tamura T."/>
        </authorList>
    </citation>
    <scope>NUCLEOTIDE SEQUENCE</scope>
    <source>
        <strain evidence="5">NBRC 16421</strain>
    </source>
</reference>
<dbReference type="InterPro" id="IPR006035">
    <property type="entry name" value="Ureohydrolase"/>
</dbReference>
<organism evidence="5 6">
    <name type="scientific">Virgisporangium aurantiacum</name>
    <dbReference type="NCBI Taxonomy" id="175570"/>
    <lineage>
        <taxon>Bacteria</taxon>
        <taxon>Bacillati</taxon>
        <taxon>Actinomycetota</taxon>
        <taxon>Actinomycetes</taxon>
        <taxon>Micromonosporales</taxon>
        <taxon>Micromonosporaceae</taxon>
        <taxon>Virgisporangium</taxon>
    </lineage>
</organism>
<dbReference type="Gene3D" id="3.40.800.10">
    <property type="entry name" value="Ureohydrolase domain"/>
    <property type="match status" value="1"/>
</dbReference>
<evidence type="ECO:0000256" key="1">
    <source>
        <dbReference type="ARBA" id="ARBA00022723"/>
    </source>
</evidence>
<dbReference type="SUPFAM" id="SSF52768">
    <property type="entry name" value="Arginase/deacetylase"/>
    <property type="match status" value="1"/>
</dbReference>
<gene>
    <name evidence="5" type="primary">rocF</name>
    <name evidence="5" type="ORF">Vau01_077040</name>
</gene>
<keyword evidence="1" id="KW-0479">Metal-binding</keyword>
<dbReference type="GO" id="GO:0004053">
    <property type="term" value="F:arginase activity"/>
    <property type="evidence" value="ECO:0007669"/>
    <property type="project" value="TreeGrafter"/>
</dbReference>
<evidence type="ECO:0000313" key="6">
    <source>
        <dbReference type="Proteomes" id="UP000612585"/>
    </source>
</evidence>
<dbReference type="Proteomes" id="UP000612585">
    <property type="component" value="Unassembled WGS sequence"/>
</dbReference>
<evidence type="ECO:0000313" key="5">
    <source>
        <dbReference type="EMBL" id="GIJ60188.1"/>
    </source>
</evidence>
<protein>
    <submittedName>
        <fullName evidence="5">Arginase</fullName>
    </submittedName>
</protein>
<comment type="similarity">
    <text evidence="4">Belongs to the arginase family.</text>
</comment>
<dbReference type="PRINTS" id="PR00116">
    <property type="entry name" value="ARGINASE"/>
</dbReference>
<name>A0A8J3ZF52_9ACTN</name>
<comment type="caution">
    <text evidence="5">The sequence shown here is derived from an EMBL/GenBank/DDBJ whole genome shotgun (WGS) entry which is preliminary data.</text>
</comment>
<keyword evidence="6" id="KW-1185">Reference proteome</keyword>
<dbReference type="PROSITE" id="PS51409">
    <property type="entry name" value="ARGINASE_2"/>
    <property type="match status" value="1"/>
</dbReference>
<dbReference type="Pfam" id="PF00491">
    <property type="entry name" value="Arginase"/>
    <property type="match status" value="1"/>
</dbReference>
<dbReference type="AlphaFoldDB" id="A0A8J3ZF52"/>